<name>T0JLI8_COLGC</name>
<evidence type="ECO:0000313" key="2">
    <source>
        <dbReference type="Proteomes" id="UP000015530"/>
    </source>
</evidence>
<protein>
    <submittedName>
        <fullName evidence="1">Uncharacterized protein</fullName>
    </submittedName>
</protein>
<organism evidence="1 2">
    <name type="scientific">Colletotrichum gloeosporioides (strain Cg-14)</name>
    <name type="common">Anthracnose fungus</name>
    <name type="synonym">Glomerella cingulata</name>
    <dbReference type="NCBI Taxonomy" id="1237896"/>
    <lineage>
        <taxon>Eukaryota</taxon>
        <taxon>Fungi</taxon>
        <taxon>Dikarya</taxon>
        <taxon>Ascomycota</taxon>
        <taxon>Pezizomycotina</taxon>
        <taxon>Sordariomycetes</taxon>
        <taxon>Hypocreomycetidae</taxon>
        <taxon>Glomerellales</taxon>
        <taxon>Glomerellaceae</taxon>
        <taxon>Colletotrichum</taxon>
        <taxon>Colletotrichum gloeosporioides species complex</taxon>
    </lineage>
</organism>
<accession>T0JLI8</accession>
<dbReference type="HOGENOM" id="CLU_2120900_0_0_1"/>
<comment type="caution">
    <text evidence="1">The sequence shown here is derived from an EMBL/GenBank/DDBJ whole genome shotgun (WGS) entry which is preliminary data.</text>
</comment>
<sequence length="114" mass="12105">MTDRLIISKADGGWSARLANSIVSYSFIGGTDSIQALALGMKHAKQNVIDGIDEDLIFHKGGETGTEIYDSLFPTTNSLQYKENVIFTATVGATLDAELNLAGDALGAALLLDR</sequence>
<gene>
    <name evidence="1" type="ORF">CGLO_17246</name>
</gene>
<dbReference type="AlphaFoldDB" id="T0JLI8"/>
<dbReference type="Proteomes" id="UP000015530">
    <property type="component" value="Unassembled WGS sequence"/>
</dbReference>
<evidence type="ECO:0000313" key="1">
    <source>
        <dbReference type="EMBL" id="EQB44047.1"/>
    </source>
</evidence>
<dbReference type="EMBL" id="AMYD01004110">
    <property type="protein sequence ID" value="EQB44047.1"/>
    <property type="molecule type" value="Genomic_DNA"/>
</dbReference>
<proteinExistence type="predicted"/>
<reference evidence="2" key="1">
    <citation type="journal article" date="2013" name="Mol. Plant Microbe Interact.">
        <title>Global aspects of pacC regulation of pathogenicity genes in Colletotrichum gloeosporioides as revealed by transcriptome analysis.</title>
        <authorList>
            <person name="Alkan N."/>
            <person name="Meng X."/>
            <person name="Friedlander G."/>
            <person name="Reuveni E."/>
            <person name="Sukno S."/>
            <person name="Sherman A."/>
            <person name="Thon M."/>
            <person name="Fluhr R."/>
            <person name="Prusky D."/>
        </authorList>
    </citation>
    <scope>NUCLEOTIDE SEQUENCE [LARGE SCALE GENOMIC DNA]</scope>
    <source>
        <strain evidence="2">Cg-14</strain>
    </source>
</reference>